<accession>A0A897NK69</accession>
<keyword evidence="1" id="KW-0472">Membrane</keyword>
<evidence type="ECO:0000313" key="2">
    <source>
        <dbReference type="EMBL" id="QSG11353.1"/>
    </source>
</evidence>
<feature type="transmembrane region" description="Helical" evidence="1">
    <location>
        <begin position="78"/>
        <end position="98"/>
    </location>
</feature>
<keyword evidence="1" id="KW-0812">Transmembrane</keyword>
<evidence type="ECO:0000256" key="1">
    <source>
        <dbReference type="SAM" id="Phobius"/>
    </source>
</evidence>
<keyword evidence="1" id="KW-1133">Transmembrane helix</keyword>
<reference evidence="2" key="1">
    <citation type="submission" date="2020-11" db="EMBL/GenBank/DDBJ databases">
        <title>Carbohydrate-dependent, anaerobic sulfur respiration: A novel catabolism in halophilic archaea.</title>
        <authorList>
            <person name="Sorokin D.Y."/>
            <person name="Messina E."/>
            <person name="Smedile F."/>
            <person name="La Cono V."/>
            <person name="Hallsworth J.E."/>
            <person name="Yakimov M.M."/>
        </authorList>
    </citation>
    <scope>NUCLEOTIDE SEQUENCE</scope>
    <source>
        <strain evidence="2">HSR-Bgl</strain>
    </source>
</reference>
<evidence type="ECO:0000313" key="3">
    <source>
        <dbReference type="Proteomes" id="UP000663305"/>
    </source>
</evidence>
<dbReference type="GO" id="GO:0016787">
    <property type="term" value="F:hydrolase activity"/>
    <property type="evidence" value="ECO:0007669"/>
    <property type="project" value="UniProtKB-KW"/>
</dbReference>
<sequence length="119" mass="13225">MFAVPLVIAVVLVARRFGSVSHVAAFAVGYASHLAGDLLYPLAVGNYWELNILLWPITPTVLYDTQPSVLWHLSTIKLTPVFVAELALGVFVVAIWVFDGMPLLRETVELFRRSNTSRK</sequence>
<dbReference type="Proteomes" id="UP000663305">
    <property type="component" value="Chromosome"/>
</dbReference>
<protein>
    <submittedName>
        <fullName evidence="2">Membrane-bound metal-dependent hydrolase YbcI, DUF457 family</fullName>
    </submittedName>
</protein>
<organism evidence="2 3">
    <name type="scientific">Halapricum desulfuricans</name>
    <dbReference type="NCBI Taxonomy" id="2841257"/>
    <lineage>
        <taxon>Archaea</taxon>
        <taxon>Methanobacteriati</taxon>
        <taxon>Methanobacteriota</taxon>
        <taxon>Stenosarchaea group</taxon>
        <taxon>Halobacteria</taxon>
        <taxon>Halobacteriales</taxon>
        <taxon>Haloarculaceae</taxon>
        <taxon>Halapricum</taxon>
    </lineage>
</organism>
<dbReference type="EMBL" id="CP064789">
    <property type="protein sequence ID" value="QSG11353.1"/>
    <property type="molecule type" value="Genomic_DNA"/>
</dbReference>
<name>A0A897NK69_9EURY</name>
<gene>
    <name evidence="2" type="ORF">HSBGL_0923</name>
</gene>
<proteinExistence type="predicted"/>
<dbReference type="AlphaFoldDB" id="A0A897NK69"/>
<keyword evidence="2" id="KW-0378">Hydrolase</keyword>